<feature type="region of interest" description="Disordered" evidence="2">
    <location>
        <begin position="62"/>
        <end position="100"/>
    </location>
</feature>
<dbReference type="InterPro" id="IPR059059">
    <property type="entry name" value="Znf-C2H2_7th_ZNF462"/>
</dbReference>
<dbReference type="PROSITE" id="PS00028">
    <property type="entry name" value="ZINC_FINGER_C2H2_1"/>
    <property type="match status" value="2"/>
</dbReference>
<dbReference type="PROSITE" id="PS50157">
    <property type="entry name" value="ZINC_FINGER_C2H2_2"/>
    <property type="match status" value="1"/>
</dbReference>
<evidence type="ECO:0000259" key="3">
    <source>
        <dbReference type="PROSITE" id="PS50157"/>
    </source>
</evidence>
<dbReference type="Pfam" id="PF23225">
    <property type="entry name" value="zf-C2H2_7th_ZNF462"/>
    <property type="match status" value="1"/>
</dbReference>
<evidence type="ECO:0000313" key="4">
    <source>
        <dbReference type="EMBL" id="CAI6235040.1"/>
    </source>
</evidence>
<dbReference type="Gene3D" id="3.30.160.60">
    <property type="entry name" value="Classic Zinc Finger"/>
    <property type="match status" value="1"/>
</dbReference>
<keyword evidence="1" id="KW-0863">Zinc-finger</keyword>
<evidence type="ECO:0000256" key="1">
    <source>
        <dbReference type="PROSITE-ProRule" id="PRU00042"/>
    </source>
</evidence>
<name>A0A9W4XD38_9PLEO</name>
<dbReference type="InterPro" id="IPR013087">
    <property type="entry name" value="Znf_C2H2_type"/>
</dbReference>
<dbReference type="Proteomes" id="UP001152607">
    <property type="component" value="Unassembled WGS sequence"/>
</dbReference>
<reference evidence="4" key="1">
    <citation type="submission" date="2023-01" db="EMBL/GenBank/DDBJ databases">
        <authorList>
            <person name="Van Ghelder C."/>
            <person name="Rancurel C."/>
        </authorList>
    </citation>
    <scope>NUCLEOTIDE SEQUENCE</scope>
    <source>
        <strain evidence="4">CNCM I-4278</strain>
    </source>
</reference>
<keyword evidence="1" id="KW-0479">Metal-binding</keyword>
<dbReference type="Pfam" id="PF00096">
    <property type="entry name" value="zf-C2H2"/>
    <property type="match status" value="1"/>
</dbReference>
<accession>A0A9W4XD38</accession>
<keyword evidence="1" id="KW-0862">Zinc</keyword>
<evidence type="ECO:0000256" key="2">
    <source>
        <dbReference type="SAM" id="MobiDB-lite"/>
    </source>
</evidence>
<protein>
    <recommendedName>
        <fullName evidence="3">C2H2-type domain-containing protein</fullName>
    </recommendedName>
</protein>
<proteinExistence type="predicted"/>
<organism evidence="4 5">
    <name type="scientific">Periconia digitata</name>
    <dbReference type="NCBI Taxonomy" id="1303443"/>
    <lineage>
        <taxon>Eukaryota</taxon>
        <taxon>Fungi</taxon>
        <taxon>Dikarya</taxon>
        <taxon>Ascomycota</taxon>
        <taxon>Pezizomycotina</taxon>
        <taxon>Dothideomycetes</taxon>
        <taxon>Pleosporomycetidae</taxon>
        <taxon>Pleosporales</taxon>
        <taxon>Massarineae</taxon>
        <taxon>Periconiaceae</taxon>
        <taxon>Periconia</taxon>
    </lineage>
</organism>
<dbReference type="GO" id="GO:0008270">
    <property type="term" value="F:zinc ion binding"/>
    <property type="evidence" value="ECO:0007669"/>
    <property type="project" value="UniProtKB-KW"/>
</dbReference>
<dbReference type="SMART" id="SM00355">
    <property type="entry name" value="ZnF_C2H2"/>
    <property type="match status" value="2"/>
</dbReference>
<dbReference type="OrthoDB" id="2687452at2759"/>
<dbReference type="EMBL" id="CAOQHR010000001">
    <property type="protein sequence ID" value="CAI6235040.1"/>
    <property type="molecule type" value="Genomic_DNA"/>
</dbReference>
<evidence type="ECO:0000313" key="5">
    <source>
        <dbReference type="Proteomes" id="UP001152607"/>
    </source>
</evidence>
<gene>
    <name evidence="4" type="ORF">PDIGIT_LOCUS366</name>
</gene>
<sequence>MPNFGFPDASDPNFNWNFVNETTTSTPLWPATQSLPYFPAVQPSVAVPMSEATMAQPGHLPSGIIPDHQLSSTTNHQTVRRRRARQGSRNARNRVPCDQPDCRATFGRPQDFRRHLRTVHSPNEAVEFRCTFCSYTYPRLDKVQEHMEKMHGRRIE</sequence>
<feature type="domain" description="C2H2-type" evidence="3">
    <location>
        <begin position="95"/>
        <end position="125"/>
    </location>
</feature>
<keyword evidence="5" id="KW-1185">Reference proteome</keyword>
<dbReference type="AlphaFoldDB" id="A0A9W4XD38"/>
<comment type="caution">
    <text evidence="4">The sequence shown here is derived from an EMBL/GenBank/DDBJ whole genome shotgun (WGS) entry which is preliminary data.</text>
</comment>